<dbReference type="GO" id="GO:0016226">
    <property type="term" value="P:iron-sulfur cluster assembly"/>
    <property type="evidence" value="ECO:0007669"/>
    <property type="project" value="InterPro"/>
</dbReference>
<gene>
    <name evidence="2" type="ORF">MNODULE_08620</name>
</gene>
<dbReference type="GO" id="GO:0005506">
    <property type="term" value="F:iron ion binding"/>
    <property type="evidence" value="ECO:0007669"/>
    <property type="project" value="InterPro"/>
</dbReference>
<organism evidence="2 3">
    <name type="scientific">Candidatus Manganitrophus noduliformans</name>
    <dbReference type="NCBI Taxonomy" id="2606439"/>
    <lineage>
        <taxon>Bacteria</taxon>
        <taxon>Pseudomonadati</taxon>
        <taxon>Nitrospirota</taxon>
        <taxon>Nitrospiria</taxon>
        <taxon>Candidatus Troglogloeales</taxon>
        <taxon>Candidatus Manganitrophaceae</taxon>
        <taxon>Candidatus Manganitrophus</taxon>
    </lineage>
</organism>
<dbReference type="GO" id="GO:0051536">
    <property type="term" value="F:iron-sulfur cluster binding"/>
    <property type="evidence" value="ECO:0007669"/>
    <property type="project" value="InterPro"/>
</dbReference>
<dbReference type="InterPro" id="IPR002871">
    <property type="entry name" value="NIF_FeS_clus_asmbl_NifU_N"/>
</dbReference>
<dbReference type="AlphaFoldDB" id="A0A7X6DP71"/>
<protein>
    <submittedName>
        <fullName evidence="2">Iron-sulfur cluster assembly scaffold protein</fullName>
    </submittedName>
</protein>
<dbReference type="Gene3D" id="3.90.1010.10">
    <property type="match status" value="1"/>
</dbReference>
<keyword evidence="3" id="KW-1185">Reference proteome</keyword>
<proteinExistence type="predicted"/>
<name>A0A7X6DP71_9BACT</name>
<dbReference type="SUPFAM" id="SSF82649">
    <property type="entry name" value="SufE/NifU"/>
    <property type="match status" value="1"/>
</dbReference>
<sequence>MLYGGVIQEHARRPRNVGSLENPDIRHEEVNPFCGDRIRIEAILDCHRRVAEIRFRGDACMISQAAGSILTEMIKGWPIEAIERLKEADLLKALEAPLRPARIKCALLPLEILQSGVASYRRLHAVS</sequence>
<evidence type="ECO:0000313" key="3">
    <source>
        <dbReference type="Proteomes" id="UP000534783"/>
    </source>
</evidence>
<dbReference type="Proteomes" id="UP000534783">
    <property type="component" value="Unassembled WGS sequence"/>
</dbReference>
<comment type="caution">
    <text evidence="2">The sequence shown here is derived from an EMBL/GenBank/DDBJ whole genome shotgun (WGS) entry which is preliminary data.</text>
</comment>
<dbReference type="PANTHER" id="PTHR10093">
    <property type="entry name" value="IRON-SULFUR CLUSTER ASSEMBLY ENZYME NIFU HOMOLOG"/>
    <property type="match status" value="1"/>
</dbReference>
<accession>A0A7X6DP71</accession>
<evidence type="ECO:0000313" key="2">
    <source>
        <dbReference type="EMBL" id="NKE70799.1"/>
    </source>
</evidence>
<dbReference type="EMBL" id="VTOW01000001">
    <property type="protein sequence ID" value="NKE70799.1"/>
    <property type="molecule type" value="Genomic_DNA"/>
</dbReference>
<reference evidence="2 3" key="1">
    <citation type="journal article" date="2020" name="Nature">
        <title>Bacterial chemolithoautotrophy via manganese oxidation.</title>
        <authorList>
            <person name="Yu H."/>
            <person name="Leadbetter J.R."/>
        </authorList>
    </citation>
    <scope>NUCLEOTIDE SEQUENCE [LARGE SCALE GENOMIC DNA]</scope>
    <source>
        <strain evidence="2 3">Mn-1</strain>
    </source>
</reference>
<evidence type="ECO:0000259" key="1">
    <source>
        <dbReference type="Pfam" id="PF01592"/>
    </source>
</evidence>
<dbReference type="CDD" id="cd06664">
    <property type="entry name" value="IscU_like"/>
    <property type="match status" value="1"/>
</dbReference>
<dbReference type="Pfam" id="PF01592">
    <property type="entry name" value="NifU_N"/>
    <property type="match status" value="1"/>
</dbReference>
<feature type="domain" description="NIF system FeS cluster assembly NifU N-terminal" evidence="1">
    <location>
        <begin position="3"/>
        <end position="122"/>
    </location>
</feature>